<keyword evidence="11" id="KW-1185">Reference proteome</keyword>
<evidence type="ECO:0000256" key="2">
    <source>
        <dbReference type="ARBA" id="ARBA00022692"/>
    </source>
</evidence>
<dbReference type="InterPro" id="IPR003593">
    <property type="entry name" value="AAA+_ATPase"/>
</dbReference>
<gene>
    <name evidence="10" type="ORF">HMPREF1872_01510</name>
</gene>
<dbReference type="PANTHER" id="PTHR43394:SF1">
    <property type="entry name" value="ATP-BINDING CASSETTE SUB-FAMILY B MEMBER 10, MITOCHONDRIAL"/>
    <property type="match status" value="1"/>
</dbReference>
<dbReference type="PROSITE" id="PS50893">
    <property type="entry name" value="ABC_TRANSPORTER_2"/>
    <property type="match status" value="1"/>
</dbReference>
<dbReference type="InterPro" id="IPR027417">
    <property type="entry name" value="P-loop_NTPase"/>
</dbReference>
<keyword evidence="5 7" id="KW-1133">Transmembrane helix</keyword>
<dbReference type="AlphaFoldDB" id="A0A133Y6F7"/>
<dbReference type="Pfam" id="PF00664">
    <property type="entry name" value="ABC_membrane"/>
    <property type="match status" value="1"/>
</dbReference>
<dbReference type="GO" id="GO:0015421">
    <property type="term" value="F:ABC-type oligopeptide transporter activity"/>
    <property type="evidence" value="ECO:0007669"/>
    <property type="project" value="TreeGrafter"/>
</dbReference>
<dbReference type="GO" id="GO:0005886">
    <property type="term" value="C:plasma membrane"/>
    <property type="evidence" value="ECO:0007669"/>
    <property type="project" value="UniProtKB-SubCell"/>
</dbReference>
<reference evidence="11" key="1">
    <citation type="submission" date="2016-01" db="EMBL/GenBank/DDBJ databases">
        <authorList>
            <person name="Mitreva M."/>
            <person name="Pepin K.H."/>
            <person name="Mihindukulasuriya K.A."/>
            <person name="Fulton R."/>
            <person name="Fronick C."/>
            <person name="O'Laughlin M."/>
            <person name="Miner T."/>
            <person name="Herter B."/>
            <person name="Rosa B.A."/>
            <person name="Cordes M."/>
            <person name="Tomlinson C."/>
            <person name="Wollam A."/>
            <person name="Palsikar V.B."/>
            <person name="Mardis E.R."/>
            <person name="Wilson R.K."/>
        </authorList>
    </citation>
    <scope>NUCLEOTIDE SEQUENCE [LARGE SCALE GENOMIC DNA]</scope>
    <source>
        <strain evidence="11">KA00274</strain>
    </source>
</reference>
<feature type="domain" description="ABC transmembrane type-1" evidence="9">
    <location>
        <begin position="18"/>
        <end position="310"/>
    </location>
</feature>
<evidence type="ECO:0000256" key="4">
    <source>
        <dbReference type="ARBA" id="ARBA00022840"/>
    </source>
</evidence>
<dbReference type="PROSITE" id="PS50929">
    <property type="entry name" value="ABC_TM1F"/>
    <property type="match status" value="1"/>
</dbReference>
<name>A0A133Y6F7_9FIRM</name>
<accession>A0A133Y6F7</accession>
<sequence>MENDKTENASIIQKWSIVFGPLCKLGETIFELLIPYLMISLITLMSSKQSESVSYIETIKLLLRNSKFQLIILLSLLTGILAIAAQYFASKAATDYTAKLRSKIYKHYMELDSLSQTSLGQDYLNTRIVSDCLAIQNGLNLGLRLLIRSPFIIIGSLIMTFIIQPKAALILAIAILVISLMISYFLRKSLSAYKEMQSKTKQIFRQIAESKSGLSCIRAFNAESKIINKFAKTNREEAYFKRQFSLLNAYIAPLSQALINFALLYCLFSYYSLPFSLRLNAATLIAIYSYFSKSLIETIKFANLLVTLSKAIGSYQLIQTFFKLKAEAKLDLNASNVINVNNPKSTIKPIPAKSYSLIVKNLTFTYTKDNLPVLENLNLPEMHSGCIYGIFGLQASGKSTLARILAGLYKSDNVEIKTNGKLLKFKDANEKAAFLNEHVAYVEQAPKLLAGTLRSNFRYGSMSDANLNSAKNTEAIWHALELTEAIDFVKAKGGLDCLVNEQSNNFSGGQLARLALAIALFRQPDILILDDFLQALDLSTALKLLRNVQKISQDCLVICLSQRLATLINSECISILQDQRIIAEGKHQDLLKSNPYYQELYKLEFPNDKGAQACVNL</sequence>
<dbReference type="PROSITE" id="PS00211">
    <property type="entry name" value="ABC_TRANSPORTER_1"/>
    <property type="match status" value="1"/>
</dbReference>
<dbReference type="InterPro" id="IPR036640">
    <property type="entry name" value="ABC1_TM_sf"/>
</dbReference>
<dbReference type="SUPFAM" id="SSF52540">
    <property type="entry name" value="P-loop containing nucleoside triphosphate hydrolases"/>
    <property type="match status" value="1"/>
</dbReference>
<evidence type="ECO:0000313" key="10">
    <source>
        <dbReference type="EMBL" id="KXB38787.1"/>
    </source>
</evidence>
<dbReference type="OrthoDB" id="9804819at2"/>
<dbReference type="RefSeq" id="WP_066715251.1">
    <property type="nucleotide sequence ID" value="NZ_JARFNM010000001.1"/>
</dbReference>
<dbReference type="Pfam" id="PF00005">
    <property type="entry name" value="ABC_tran"/>
    <property type="match status" value="1"/>
</dbReference>
<feature type="transmembrane region" description="Helical" evidence="7">
    <location>
        <begin position="68"/>
        <end position="89"/>
    </location>
</feature>
<keyword evidence="3" id="KW-0547">Nucleotide-binding</keyword>
<evidence type="ECO:0000256" key="7">
    <source>
        <dbReference type="SAM" id="Phobius"/>
    </source>
</evidence>
<organism evidence="10 11">
    <name type="scientific">Amygdalobacter nucleatus</name>
    <dbReference type="NCBI Taxonomy" id="3029274"/>
    <lineage>
        <taxon>Bacteria</taxon>
        <taxon>Bacillati</taxon>
        <taxon>Bacillota</taxon>
        <taxon>Clostridia</taxon>
        <taxon>Eubacteriales</taxon>
        <taxon>Oscillospiraceae</taxon>
        <taxon>Amygdalobacter</taxon>
    </lineage>
</organism>
<dbReference type="InterPro" id="IPR017871">
    <property type="entry name" value="ABC_transporter-like_CS"/>
</dbReference>
<evidence type="ECO:0000256" key="6">
    <source>
        <dbReference type="ARBA" id="ARBA00023136"/>
    </source>
</evidence>
<feature type="transmembrane region" description="Helical" evidence="7">
    <location>
        <begin position="168"/>
        <end position="186"/>
    </location>
</feature>
<dbReference type="SUPFAM" id="SSF90123">
    <property type="entry name" value="ABC transporter transmembrane region"/>
    <property type="match status" value="1"/>
</dbReference>
<dbReference type="Gene3D" id="3.40.50.300">
    <property type="entry name" value="P-loop containing nucleotide triphosphate hydrolases"/>
    <property type="match status" value="1"/>
</dbReference>
<dbReference type="GO" id="GO:0005524">
    <property type="term" value="F:ATP binding"/>
    <property type="evidence" value="ECO:0007669"/>
    <property type="project" value="UniProtKB-KW"/>
</dbReference>
<dbReference type="InterPro" id="IPR003439">
    <property type="entry name" value="ABC_transporter-like_ATP-bd"/>
</dbReference>
<evidence type="ECO:0000259" key="9">
    <source>
        <dbReference type="PROSITE" id="PS50929"/>
    </source>
</evidence>
<evidence type="ECO:0000313" key="11">
    <source>
        <dbReference type="Proteomes" id="UP000070080"/>
    </source>
</evidence>
<evidence type="ECO:0000259" key="8">
    <source>
        <dbReference type="PROSITE" id="PS50893"/>
    </source>
</evidence>
<dbReference type="InterPro" id="IPR011527">
    <property type="entry name" value="ABC1_TM_dom"/>
</dbReference>
<comment type="subcellular location">
    <subcellularLocation>
        <location evidence="1">Cell membrane</location>
        <topology evidence="1">Multi-pass membrane protein</topology>
    </subcellularLocation>
</comment>
<protein>
    <submittedName>
        <fullName evidence="10">ABC transporter, ATP-binding protein</fullName>
    </submittedName>
</protein>
<keyword evidence="4 10" id="KW-0067">ATP-binding</keyword>
<dbReference type="Gene3D" id="1.20.1560.10">
    <property type="entry name" value="ABC transporter type 1, transmembrane domain"/>
    <property type="match status" value="1"/>
</dbReference>
<evidence type="ECO:0000256" key="1">
    <source>
        <dbReference type="ARBA" id="ARBA00004651"/>
    </source>
</evidence>
<comment type="caution">
    <text evidence="10">The sequence shown here is derived from an EMBL/GenBank/DDBJ whole genome shotgun (WGS) entry which is preliminary data.</text>
</comment>
<proteinExistence type="predicted"/>
<feature type="transmembrane region" description="Helical" evidence="7">
    <location>
        <begin position="145"/>
        <end position="163"/>
    </location>
</feature>
<feature type="transmembrane region" description="Helical" evidence="7">
    <location>
        <begin position="249"/>
        <end position="268"/>
    </location>
</feature>
<feature type="domain" description="ABC transporter" evidence="8">
    <location>
        <begin position="357"/>
        <end position="603"/>
    </location>
</feature>
<keyword evidence="6 7" id="KW-0472">Membrane</keyword>
<dbReference type="PANTHER" id="PTHR43394">
    <property type="entry name" value="ATP-DEPENDENT PERMEASE MDL1, MITOCHONDRIAL"/>
    <property type="match status" value="1"/>
</dbReference>
<evidence type="ECO:0000256" key="5">
    <source>
        <dbReference type="ARBA" id="ARBA00022989"/>
    </source>
</evidence>
<dbReference type="Proteomes" id="UP000070080">
    <property type="component" value="Unassembled WGS sequence"/>
</dbReference>
<dbReference type="InterPro" id="IPR039421">
    <property type="entry name" value="Type_1_exporter"/>
</dbReference>
<evidence type="ECO:0000256" key="3">
    <source>
        <dbReference type="ARBA" id="ARBA00022741"/>
    </source>
</evidence>
<dbReference type="STRING" id="1497955.HMPREF1872_01510"/>
<dbReference type="GO" id="GO:0016887">
    <property type="term" value="F:ATP hydrolysis activity"/>
    <property type="evidence" value="ECO:0007669"/>
    <property type="project" value="InterPro"/>
</dbReference>
<dbReference type="SMART" id="SM00382">
    <property type="entry name" value="AAA"/>
    <property type="match status" value="1"/>
</dbReference>
<keyword evidence="2 7" id="KW-0812">Transmembrane</keyword>
<dbReference type="EMBL" id="LSCV01000046">
    <property type="protein sequence ID" value="KXB38787.1"/>
    <property type="molecule type" value="Genomic_DNA"/>
</dbReference>